<dbReference type="Proteomes" id="UP000774617">
    <property type="component" value="Unassembled WGS sequence"/>
</dbReference>
<keyword evidence="3" id="KW-0012">Acyltransferase</keyword>
<dbReference type="GO" id="GO:0016746">
    <property type="term" value="F:acyltransferase activity"/>
    <property type="evidence" value="ECO:0007669"/>
    <property type="project" value="UniProtKB-KW"/>
</dbReference>
<feature type="transmembrane region" description="Helical" evidence="1">
    <location>
        <begin position="82"/>
        <end position="106"/>
    </location>
</feature>
<keyword evidence="1" id="KW-0812">Transmembrane</keyword>
<comment type="caution">
    <text evidence="3">The sequence shown here is derived from an EMBL/GenBank/DDBJ whole genome shotgun (WGS) entry which is preliminary data.</text>
</comment>
<reference evidence="3 4" key="1">
    <citation type="journal article" date="2021" name="Nat. Commun.">
        <title>Genetic determinants of endophytism in the Arabidopsis root mycobiome.</title>
        <authorList>
            <person name="Mesny F."/>
            <person name="Miyauchi S."/>
            <person name="Thiergart T."/>
            <person name="Pickel B."/>
            <person name="Atanasova L."/>
            <person name="Karlsson M."/>
            <person name="Huettel B."/>
            <person name="Barry K.W."/>
            <person name="Haridas S."/>
            <person name="Chen C."/>
            <person name="Bauer D."/>
            <person name="Andreopoulos W."/>
            <person name="Pangilinan J."/>
            <person name="LaButti K."/>
            <person name="Riley R."/>
            <person name="Lipzen A."/>
            <person name="Clum A."/>
            <person name="Drula E."/>
            <person name="Henrissat B."/>
            <person name="Kohler A."/>
            <person name="Grigoriev I.V."/>
            <person name="Martin F.M."/>
            <person name="Hacquard S."/>
        </authorList>
    </citation>
    <scope>NUCLEOTIDE SEQUENCE [LARGE SCALE GENOMIC DNA]</scope>
    <source>
        <strain evidence="3 4">MPI-SDFR-AT-0080</strain>
    </source>
</reference>
<sequence>MIPRKFRPSIPAPAFPRVLFSKAHKPALSSTAWIDGVRGLAALIVTTNHMLFNEVGTKYHGYHAEPSPSSNASLLQLPPFRILFAMHAMVPLFFVISGYCLSLSFIRQRTAIYSSTTDSSAVTTPATASNGSTKRNLTPLHTTLSSALFRRTLRLAGPVLAITLLSHLLLYLRLYDWGWWDNPRALALSLRSTTPPPSLADHLSFLANYLGGALDAVLNGAGGTAPPGLNPQLWTIPAELRGSLVVYGCLLALAGVRDGPRCGVVAGLAGVLLVGRGAWEAAAFVGGLGVAEVEGVLEKRGRRSSNNSSTGGIIAPVAARKQDGNVGQDGQGRGRWKRAGAALLWAVGVYLLCTPVQTEAQLFSPCYAVLRPLTPRVWIDDEGGGFAALSCWRSIGGVAFVAGMCGCRALQRPFELPAVQYFGKISFMLYLVHQLVIRTLLRRFRAVVMACVGSGSPALVTFFTASATLVVMFWASEILVEVLDKRSVTMAKRLLERWSER</sequence>
<accession>A0ABQ8GRD5</accession>
<proteinExistence type="predicted"/>
<keyword evidence="3" id="KW-0808">Transferase</keyword>
<keyword evidence="1" id="KW-1133">Transmembrane helix</keyword>
<evidence type="ECO:0000259" key="2">
    <source>
        <dbReference type="Pfam" id="PF01757"/>
    </source>
</evidence>
<evidence type="ECO:0000313" key="4">
    <source>
        <dbReference type="Proteomes" id="UP000774617"/>
    </source>
</evidence>
<feature type="transmembrane region" description="Helical" evidence="1">
    <location>
        <begin position="155"/>
        <end position="174"/>
    </location>
</feature>
<gene>
    <name evidence="3" type="ORF">B0J12DRAFT_693988</name>
</gene>
<evidence type="ECO:0000256" key="1">
    <source>
        <dbReference type="SAM" id="Phobius"/>
    </source>
</evidence>
<dbReference type="EMBL" id="JAGTJR010000002">
    <property type="protein sequence ID" value="KAH7063050.1"/>
    <property type="molecule type" value="Genomic_DNA"/>
</dbReference>
<feature type="transmembrane region" description="Helical" evidence="1">
    <location>
        <begin position="421"/>
        <end position="441"/>
    </location>
</feature>
<dbReference type="Pfam" id="PF01757">
    <property type="entry name" value="Acyl_transf_3"/>
    <property type="match status" value="1"/>
</dbReference>
<keyword evidence="1" id="KW-0472">Membrane</keyword>
<dbReference type="PANTHER" id="PTHR23028:SF134">
    <property type="entry name" value="PUTATIVE (AFU_ORTHOLOGUE AFUA_4G08520)-RELATED"/>
    <property type="match status" value="1"/>
</dbReference>
<keyword evidence="4" id="KW-1185">Reference proteome</keyword>
<protein>
    <submittedName>
        <fullName evidence="3">Acyltransferase 3</fullName>
    </submittedName>
</protein>
<feature type="domain" description="Acyltransferase 3" evidence="2">
    <location>
        <begin position="32"/>
        <end position="474"/>
    </location>
</feature>
<dbReference type="InterPro" id="IPR050879">
    <property type="entry name" value="Acyltransferase_3"/>
</dbReference>
<feature type="transmembrane region" description="Helical" evidence="1">
    <location>
        <begin position="448"/>
        <end position="475"/>
    </location>
</feature>
<dbReference type="InterPro" id="IPR002656">
    <property type="entry name" value="Acyl_transf_3_dom"/>
</dbReference>
<evidence type="ECO:0000313" key="3">
    <source>
        <dbReference type="EMBL" id="KAH7063050.1"/>
    </source>
</evidence>
<organism evidence="3 4">
    <name type="scientific">Macrophomina phaseolina</name>
    <dbReference type="NCBI Taxonomy" id="35725"/>
    <lineage>
        <taxon>Eukaryota</taxon>
        <taxon>Fungi</taxon>
        <taxon>Dikarya</taxon>
        <taxon>Ascomycota</taxon>
        <taxon>Pezizomycotina</taxon>
        <taxon>Dothideomycetes</taxon>
        <taxon>Dothideomycetes incertae sedis</taxon>
        <taxon>Botryosphaeriales</taxon>
        <taxon>Botryosphaeriaceae</taxon>
        <taxon>Macrophomina</taxon>
    </lineage>
</organism>
<name>A0ABQ8GRD5_9PEZI</name>
<dbReference type="PANTHER" id="PTHR23028">
    <property type="entry name" value="ACETYLTRANSFERASE"/>
    <property type="match status" value="1"/>
</dbReference>